<dbReference type="AlphaFoldDB" id="A0A669P2Z9"/>
<accession>A0A669P2Z9</accession>
<reference evidence="1" key="2">
    <citation type="submission" date="2025-09" db="UniProtKB">
        <authorList>
            <consortium name="Ensembl"/>
        </authorList>
    </citation>
    <scope>IDENTIFICATION</scope>
</reference>
<sequence>RSLQAVNAGRPAVWKRPSRFEESKTRAAGTLLGWAELLCSGWCHLLLGFSSFFQLE</sequence>
<protein>
    <submittedName>
        <fullName evidence="1">Uncharacterized protein</fullName>
    </submittedName>
</protein>
<reference evidence="1" key="1">
    <citation type="submission" date="2025-08" db="UniProtKB">
        <authorList>
            <consortium name="Ensembl"/>
        </authorList>
    </citation>
    <scope>IDENTIFICATION</scope>
</reference>
<name>A0A669P2Z9_PHACC</name>
<proteinExistence type="predicted"/>
<evidence type="ECO:0000313" key="2">
    <source>
        <dbReference type="Proteomes" id="UP000472261"/>
    </source>
</evidence>
<dbReference type="Proteomes" id="UP000472261">
    <property type="component" value="Unplaced"/>
</dbReference>
<organism evidence="1 2">
    <name type="scientific">Phasianus colchicus</name>
    <name type="common">Common pheasant</name>
    <dbReference type="NCBI Taxonomy" id="9054"/>
    <lineage>
        <taxon>Eukaryota</taxon>
        <taxon>Metazoa</taxon>
        <taxon>Chordata</taxon>
        <taxon>Craniata</taxon>
        <taxon>Vertebrata</taxon>
        <taxon>Euteleostomi</taxon>
        <taxon>Archelosauria</taxon>
        <taxon>Archosauria</taxon>
        <taxon>Dinosauria</taxon>
        <taxon>Saurischia</taxon>
        <taxon>Theropoda</taxon>
        <taxon>Coelurosauria</taxon>
        <taxon>Aves</taxon>
        <taxon>Neognathae</taxon>
        <taxon>Galloanserae</taxon>
        <taxon>Galliformes</taxon>
        <taxon>Phasianidae</taxon>
        <taxon>Phasianinae</taxon>
        <taxon>Phasianus</taxon>
    </lineage>
</organism>
<dbReference type="Ensembl" id="ENSPCLT00000001913.1">
    <property type="protein sequence ID" value="ENSPCLP00000001400.1"/>
    <property type="gene ID" value="ENSPCLG00000001193.1"/>
</dbReference>
<evidence type="ECO:0000313" key="1">
    <source>
        <dbReference type="Ensembl" id="ENSPCLP00000001400.1"/>
    </source>
</evidence>
<keyword evidence="2" id="KW-1185">Reference proteome</keyword>